<dbReference type="RefSeq" id="WP_259436818.1">
    <property type="nucleotide sequence ID" value="NZ_CP103867.1"/>
</dbReference>
<organism evidence="1 2">
    <name type="scientific">Laceyella sacchari</name>
    <name type="common">Thermoactinomyces thalpophilus</name>
    <dbReference type="NCBI Taxonomy" id="37482"/>
    <lineage>
        <taxon>Bacteria</taxon>
        <taxon>Bacillati</taxon>
        <taxon>Bacillota</taxon>
        <taxon>Bacilli</taxon>
        <taxon>Bacillales</taxon>
        <taxon>Thermoactinomycetaceae</taxon>
        <taxon>Laceyella</taxon>
    </lineage>
</organism>
<protein>
    <submittedName>
        <fullName evidence="1">Uncharacterized protein</fullName>
    </submittedName>
</protein>
<evidence type="ECO:0000313" key="1">
    <source>
        <dbReference type="EMBL" id="UWE05324.1"/>
    </source>
</evidence>
<proteinExistence type="predicted"/>
<geneLocation type="plasmid" evidence="1 2">
    <name>unnamed</name>
</geneLocation>
<gene>
    <name evidence="1" type="ORF">NYR52_16530</name>
</gene>
<evidence type="ECO:0000313" key="2">
    <source>
        <dbReference type="Proteomes" id="UP001058650"/>
    </source>
</evidence>
<keyword evidence="2" id="KW-1185">Reference proteome</keyword>
<dbReference type="EMBL" id="CP103867">
    <property type="protein sequence ID" value="UWE05324.1"/>
    <property type="molecule type" value="Genomic_DNA"/>
</dbReference>
<accession>A0ABY5U6Q6</accession>
<sequence length="58" mass="6758">MAKVNDTKKEAINFRVHAKLKQRFQEALKSEGLGQTQFFVAKMQEFCERVEAKNGKNR</sequence>
<reference evidence="1" key="1">
    <citation type="submission" date="2022-08" db="EMBL/GenBank/DDBJ databases">
        <title>The complete genome sequence of the thermophilic bacterium Laceyella sacchari FBKL4.010 reveals the basis for tetramethylpyrazine biosynthesis in Moutai-flavor Daqu.</title>
        <authorList>
            <person name="Li D."/>
            <person name="Huang W."/>
            <person name="Wang C."/>
            <person name="Qiu S."/>
        </authorList>
    </citation>
    <scope>NUCLEOTIDE SEQUENCE</scope>
    <source>
        <strain evidence="1">FBKL4.014</strain>
        <plasmid evidence="1">unnamed</plasmid>
    </source>
</reference>
<dbReference type="Proteomes" id="UP001058650">
    <property type="component" value="Plasmid unnamed"/>
</dbReference>
<keyword evidence="1" id="KW-0614">Plasmid</keyword>
<name>A0ABY5U6Q6_LACSH</name>